<keyword evidence="5" id="KW-1185">Reference proteome</keyword>
<dbReference type="AlphaFoldDB" id="A0A938XT18"/>
<name>A0A938XT18_9FIRM</name>
<sequence>MKKYSLLVIIVIVALSIISGCAREPQVKVKVEQLKVAVVDQEQLWEKSKKAKDYQQQLNDKVEVLRKEYDTEIDNLSDVDKETKQEEVYQEINDLREKLKEKFRQDIAQAVEKIAQNQDYDVVLNKDEVRFGGEDITEKVLDEL</sequence>
<dbReference type="GO" id="GO:0005829">
    <property type="term" value="C:cytosol"/>
    <property type="evidence" value="ECO:0007669"/>
    <property type="project" value="TreeGrafter"/>
</dbReference>
<evidence type="ECO:0000256" key="1">
    <source>
        <dbReference type="ARBA" id="ARBA00009091"/>
    </source>
</evidence>
<comment type="caution">
    <text evidence="4">The sequence shown here is derived from an EMBL/GenBank/DDBJ whole genome shotgun (WGS) entry which is preliminary data.</text>
</comment>
<dbReference type="InterPro" id="IPR005632">
    <property type="entry name" value="Chaperone_Skp"/>
</dbReference>
<protein>
    <submittedName>
        <fullName evidence="4">Outer membrane protein</fullName>
    </submittedName>
</protein>
<dbReference type="PANTHER" id="PTHR35089">
    <property type="entry name" value="CHAPERONE PROTEIN SKP"/>
    <property type="match status" value="1"/>
</dbReference>
<organism evidence="4 5">
    <name type="scientific">Halanaerobacter jeridensis</name>
    <dbReference type="NCBI Taxonomy" id="706427"/>
    <lineage>
        <taxon>Bacteria</taxon>
        <taxon>Bacillati</taxon>
        <taxon>Bacillota</taxon>
        <taxon>Clostridia</taxon>
        <taxon>Halanaerobiales</taxon>
        <taxon>Halobacteroidaceae</taxon>
        <taxon>Halanaerobacter</taxon>
    </lineage>
</organism>
<keyword evidence="2" id="KW-0732">Signal</keyword>
<proteinExistence type="inferred from homology"/>
<dbReference type="Proteomes" id="UP000774000">
    <property type="component" value="Unassembled WGS sequence"/>
</dbReference>
<evidence type="ECO:0000256" key="2">
    <source>
        <dbReference type="ARBA" id="ARBA00022729"/>
    </source>
</evidence>
<dbReference type="PROSITE" id="PS51257">
    <property type="entry name" value="PROKAR_LIPOPROTEIN"/>
    <property type="match status" value="1"/>
</dbReference>
<dbReference type="PANTHER" id="PTHR35089:SF1">
    <property type="entry name" value="CHAPERONE PROTEIN SKP"/>
    <property type="match status" value="1"/>
</dbReference>
<evidence type="ECO:0000313" key="4">
    <source>
        <dbReference type="EMBL" id="MBM7556990.1"/>
    </source>
</evidence>
<evidence type="ECO:0000256" key="3">
    <source>
        <dbReference type="SAM" id="Coils"/>
    </source>
</evidence>
<keyword evidence="3" id="KW-0175">Coiled coil</keyword>
<dbReference type="Pfam" id="PF03938">
    <property type="entry name" value="OmpH"/>
    <property type="match status" value="1"/>
</dbReference>
<dbReference type="GO" id="GO:0051082">
    <property type="term" value="F:unfolded protein binding"/>
    <property type="evidence" value="ECO:0007669"/>
    <property type="project" value="InterPro"/>
</dbReference>
<dbReference type="RefSeq" id="WP_204701754.1">
    <property type="nucleotide sequence ID" value="NZ_JAFBDQ010000008.1"/>
</dbReference>
<dbReference type="InterPro" id="IPR024930">
    <property type="entry name" value="Skp_dom_sf"/>
</dbReference>
<feature type="coiled-coil region" evidence="3">
    <location>
        <begin position="55"/>
        <end position="105"/>
    </location>
</feature>
<dbReference type="SMART" id="SM00935">
    <property type="entry name" value="OmpH"/>
    <property type="match status" value="1"/>
</dbReference>
<dbReference type="SUPFAM" id="SSF111384">
    <property type="entry name" value="OmpH-like"/>
    <property type="match status" value="1"/>
</dbReference>
<accession>A0A938XT18</accession>
<comment type="similarity">
    <text evidence="1">Belongs to the Skp family.</text>
</comment>
<dbReference type="Gene3D" id="3.30.910.20">
    <property type="entry name" value="Skp domain"/>
    <property type="match status" value="1"/>
</dbReference>
<gene>
    <name evidence="4" type="ORF">JOC47_001844</name>
</gene>
<reference evidence="4" key="1">
    <citation type="submission" date="2021-01" db="EMBL/GenBank/DDBJ databases">
        <title>Genomic Encyclopedia of Type Strains, Phase IV (KMG-IV): sequencing the most valuable type-strain genomes for metagenomic binning, comparative biology and taxonomic classification.</title>
        <authorList>
            <person name="Goeker M."/>
        </authorList>
    </citation>
    <scope>NUCLEOTIDE SEQUENCE</scope>
    <source>
        <strain evidence="4">DSM 23230</strain>
    </source>
</reference>
<dbReference type="GO" id="GO:0050821">
    <property type="term" value="P:protein stabilization"/>
    <property type="evidence" value="ECO:0007669"/>
    <property type="project" value="TreeGrafter"/>
</dbReference>
<dbReference type="EMBL" id="JAFBDQ010000008">
    <property type="protein sequence ID" value="MBM7556990.1"/>
    <property type="molecule type" value="Genomic_DNA"/>
</dbReference>
<evidence type="ECO:0000313" key="5">
    <source>
        <dbReference type="Proteomes" id="UP000774000"/>
    </source>
</evidence>